<dbReference type="SMART" id="SM00245">
    <property type="entry name" value="TSPc"/>
    <property type="match status" value="1"/>
</dbReference>
<dbReference type="Pfam" id="PF03572">
    <property type="entry name" value="Peptidase_S41"/>
    <property type="match status" value="1"/>
</dbReference>
<dbReference type="GO" id="GO:0008236">
    <property type="term" value="F:serine-type peptidase activity"/>
    <property type="evidence" value="ECO:0007669"/>
    <property type="project" value="InterPro"/>
</dbReference>
<protein>
    <submittedName>
        <fullName evidence="2">C-terminal processing protease CtpA/Prc, contains a PDZ domain</fullName>
    </submittedName>
</protein>
<proteinExistence type="predicted"/>
<dbReference type="InterPro" id="IPR036034">
    <property type="entry name" value="PDZ_sf"/>
</dbReference>
<keyword evidence="2" id="KW-0645">Protease</keyword>
<organism evidence="2 3">
    <name type="scientific">Belliella pelovolcani</name>
    <dbReference type="NCBI Taxonomy" id="529505"/>
    <lineage>
        <taxon>Bacteria</taxon>
        <taxon>Pseudomonadati</taxon>
        <taxon>Bacteroidota</taxon>
        <taxon>Cytophagia</taxon>
        <taxon>Cytophagales</taxon>
        <taxon>Cyclobacteriaceae</taxon>
        <taxon>Belliella</taxon>
    </lineage>
</organism>
<dbReference type="Gene3D" id="2.30.42.10">
    <property type="match status" value="1"/>
</dbReference>
<evidence type="ECO:0000259" key="1">
    <source>
        <dbReference type="SMART" id="SM00245"/>
    </source>
</evidence>
<dbReference type="Gene3D" id="3.30.750.44">
    <property type="match status" value="1"/>
</dbReference>
<dbReference type="OrthoDB" id="5379939at2"/>
<dbReference type="SUPFAM" id="SSF50156">
    <property type="entry name" value="PDZ domain-like"/>
    <property type="match status" value="1"/>
</dbReference>
<reference evidence="3" key="1">
    <citation type="submission" date="2017-01" db="EMBL/GenBank/DDBJ databases">
        <authorList>
            <person name="Varghese N."/>
            <person name="Submissions S."/>
        </authorList>
    </citation>
    <scope>NUCLEOTIDE SEQUENCE [LARGE SCALE GENOMIC DNA]</scope>
    <source>
        <strain evidence="3">DSM 46698</strain>
    </source>
</reference>
<keyword evidence="3" id="KW-1185">Reference proteome</keyword>
<dbReference type="STRING" id="529505.SAMN05421761_1123"/>
<dbReference type="InterPro" id="IPR005151">
    <property type="entry name" value="Tail-specific_protease"/>
</dbReference>
<name>A0A1N7NVI5_9BACT</name>
<dbReference type="PANTHER" id="PTHR32060">
    <property type="entry name" value="TAIL-SPECIFIC PROTEASE"/>
    <property type="match status" value="1"/>
</dbReference>
<dbReference type="InterPro" id="IPR029045">
    <property type="entry name" value="ClpP/crotonase-like_dom_sf"/>
</dbReference>
<dbReference type="EMBL" id="FTOP01000012">
    <property type="protein sequence ID" value="SIT02286.1"/>
    <property type="molecule type" value="Genomic_DNA"/>
</dbReference>
<dbReference type="GO" id="GO:0007165">
    <property type="term" value="P:signal transduction"/>
    <property type="evidence" value="ECO:0007669"/>
    <property type="project" value="TreeGrafter"/>
</dbReference>
<sequence>MKITLLFILGYFFVLGSVHAEKSISDTEKLAATAKVWGFLKYYHPSVAKGKFDWDQQLLDILPTLDNAETKEELSAIFLTWIESLGTIKLCKKCQEDSESIYFDKNFDLVWFDDEALFTKSLSEKLRFIEQNRYQGKPYYVKTEGRNATLVISNEKSYAEFDWTNKSMRLLSLMRYWNTIAYYYPHKYQLDTNWDTVLLQMIPKFSDPDSELDYHLAMLELVVKIDDSHGYFSTDLINAHFGLDLIPAAFNFIDDKIVITGLFDQNLAAANDLQIGDVISKIEGKEVSEVLSKNLKYIHGSNHPTKLKYAFGKIYPNASDSVEVEITREGVTRVRRLGRYPRDQFSSSSSLDHWRVIQDNIGYINLKRIDGKELANALQSLADTRGIIIDLRNYPKEFFGNEFKNFLGARNEVFTKVIKPDFKYPGRYLITDQKGVTKASKYKGKVILLVDEYTQSRAEFTAIYIQNGYNVTTIGSQTAGAGGMMIPLEFVGGYQSYFTSSGIFFPDMSAVQRNGVPVDYVVRSSLKGIISGDDEVIDKAVELILKDERRL</sequence>
<dbReference type="Proteomes" id="UP000186026">
    <property type="component" value="Unassembled WGS sequence"/>
</dbReference>
<dbReference type="Gene3D" id="3.90.226.10">
    <property type="entry name" value="2-enoyl-CoA Hydratase, Chain A, domain 1"/>
    <property type="match status" value="1"/>
</dbReference>
<dbReference type="PANTHER" id="PTHR32060:SF30">
    <property type="entry name" value="CARBOXY-TERMINAL PROCESSING PROTEASE CTPA"/>
    <property type="match status" value="1"/>
</dbReference>
<evidence type="ECO:0000313" key="3">
    <source>
        <dbReference type="Proteomes" id="UP000186026"/>
    </source>
</evidence>
<gene>
    <name evidence="2" type="ORF">SAMN05421761_1123</name>
</gene>
<dbReference type="GO" id="GO:0004175">
    <property type="term" value="F:endopeptidase activity"/>
    <property type="evidence" value="ECO:0007669"/>
    <property type="project" value="TreeGrafter"/>
</dbReference>
<dbReference type="RefSeq" id="WP_076502123.1">
    <property type="nucleotide sequence ID" value="NZ_FTOP01000012.1"/>
</dbReference>
<keyword evidence="2" id="KW-0378">Hydrolase</keyword>
<accession>A0A1N7NVI5</accession>
<evidence type="ECO:0000313" key="2">
    <source>
        <dbReference type="EMBL" id="SIT02286.1"/>
    </source>
</evidence>
<dbReference type="AlphaFoldDB" id="A0A1N7NVI5"/>
<dbReference type="SUPFAM" id="SSF52096">
    <property type="entry name" value="ClpP/crotonase"/>
    <property type="match status" value="1"/>
</dbReference>
<dbReference type="GO" id="GO:0030288">
    <property type="term" value="C:outer membrane-bounded periplasmic space"/>
    <property type="evidence" value="ECO:0007669"/>
    <property type="project" value="TreeGrafter"/>
</dbReference>
<dbReference type="GO" id="GO:0006508">
    <property type="term" value="P:proteolysis"/>
    <property type="evidence" value="ECO:0007669"/>
    <property type="project" value="UniProtKB-KW"/>
</dbReference>
<feature type="domain" description="Tail specific protease" evidence="1">
    <location>
        <begin position="319"/>
        <end position="523"/>
    </location>
</feature>